<dbReference type="EMBL" id="JASHIE010000025">
    <property type="protein sequence ID" value="MDI9877704.1"/>
    <property type="molecule type" value="Genomic_DNA"/>
</dbReference>
<reference evidence="5 6" key="1">
    <citation type="submission" date="2023-05" db="EMBL/GenBank/DDBJ databases">
        <title>Novel species of genus Flectobacillus isolated from stream in China.</title>
        <authorList>
            <person name="Lu H."/>
        </authorList>
    </citation>
    <scope>NUCLEOTIDE SEQUENCE [LARGE SCALE GENOMIC DNA]</scope>
    <source>
        <strain evidence="5 6">LFS242W</strain>
    </source>
</reference>
<dbReference type="InterPro" id="IPR050738">
    <property type="entry name" value="Sulfatase"/>
</dbReference>
<dbReference type="Pfam" id="PF00884">
    <property type="entry name" value="Sulfatase"/>
    <property type="match status" value="1"/>
</dbReference>
<name>A0ABT6ZAN2_9BACT</name>
<evidence type="ECO:0000256" key="1">
    <source>
        <dbReference type="ARBA" id="ARBA00008779"/>
    </source>
</evidence>
<dbReference type="PANTHER" id="PTHR42693:SF53">
    <property type="entry name" value="ENDO-4-O-SULFATASE"/>
    <property type="match status" value="1"/>
</dbReference>
<accession>A0ABT6ZAN2</accession>
<dbReference type="InterPro" id="IPR017850">
    <property type="entry name" value="Alkaline_phosphatase_core_sf"/>
</dbReference>
<keyword evidence="6" id="KW-1185">Reference proteome</keyword>
<sequence length="467" mass="51990">MTFGFVPPKPKTPNIVLIFMDDLGYGDIGANGATNYQTPNIDKMASEGIRFTNFLAAQAVCSASRAALLTGCYPNRIGFSGALAPTSTIGINANETTLAEVLKEKGYKTAIYGKWHLGHQKQFLPLQHGFDEYFGLPYSNDMWPVDYDGSPAPEGHFKKKAYPTLPLIQNNERIEDITTLEQQGMLTSRYTEKAVDFIKRNKNNPFFLYLPHSMPHVPINASPRFRGKSQQGLYGDVIMEIDWSIGEVLKALKANGLDQNTLVIVTSDNGPWLNYGNHAGSSGGYREGKGTSYEGGQRVPCVMRWKGTMPEGLVCNKLSSTIDLLPTIAKFCQAKLPSNKIDGLDISELLKGNLSAEPRKSFYYYYRKNSLEAVRKGNWKLVLAHNGRTYEGFQPGNDGYPGQVNENSPVPMALYDLRRDPGERYDVQKTYPKIVEELLQLAEEAREDLGDDITQKTGKNNREAGKE</sequence>
<comment type="similarity">
    <text evidence="1">Belongs to the sulfatase family.</text>
</comment>
<evidence type="ECO:0000259" key="4">
    <source>
        <dbReference type="Pfam" id="PF00884"/>
    </source>
</evidence>
<evidence type="ECO:0000256" key="3">
    <source>
        <dbReference type="SAM" id="MobiDB-lite"/>
    </source>
</evidence>
<dbReference type="InterPro" id="IPR000917">
    <property type="entry name" value="Sulfatase_N"/>
</dbReference>
<dbReference type="Gene3D" id="3.40.720.10">
    <property type="entry name" value="Alkaline Phosphatase, subunit A"/>
    <property type="match status" value="1"/>
</dbReference>
<evidence type="ECO:0000313" key="5">
    <source>
        <dbReference type="EMBL" id="MDI9877704.1"/>
    </source>
</evidence>
<organism evidence="5 6">
    <name type="scientific">Flectobacillus rivi</name>
    <dbReference type="NCBI Taxonomy" id="2984209"/>
    <lineage>
        <taxon>Bacteria</taxon>
        <taxon>Pseudomonadati</taxon>
        <taxon>Bacteroidota</taxon>
        <taxon>Cytophagia</taxon>
        <taxon>Cytophagales</taxon>
        <taxon>Flectobacillaceae</taxon>
        <taxon>Flectobacillus</taxon>
    </lineage>
</organism>
<dbReference type="CDD" id="cd16026">
    <property type="entry name" value="GALNS_like"/>
    <property type="match status" value="1"/>
</dbReference>
<comment type="caution">
    <text evidence="5">The sequence shown here is derived from an EMBL/GenBank/DDBJ whole genome shotgun (WGS) entry which is preliminary data.</text>
</comment>
<gene>
    <name evidence="5" type="ORF">QM481_24390</name>
</gene>
<dbReference type="Proteomes" id="UP001225761">
    <property type="component" value="Unassembled WGS sequence"/>
</dbReference>
<proteinExistence type="inferred from homology"/>
<protein>
    <submittedName>
        <fullName evidence="5">Sulfatase</fullName>
    </submittedName>
</protein>
<keyword evidence="2" id="KW-0378">Hydrolase</keyword>
<feature type="domain" description="Sulfatase N-terminal" evidence="4">
    <location>
        <begin position="13"/>
        <end position="330"/>
    </location>
</feature>
<dbReference type="PANTHER" id="PTHR42693">
    <property type="entry name" value="ARYLSULFATASE FAMILY MEMBER"/>
    <property type="match status" value="1"/>
</dbReference>
<evidence type="ECO:0000313" key="6">
    <source>
        <dbReference type="Proteomes" id="UP001225761"/>
    </source>
</evidence>
<dbReference type="SUPFAM" id="SSF53649">
    <property type="entry name" value="Alkaline phosphatase-like"/>
    <property type="match status" value="1"/>
</dbReference>
<dbReference type="Pfam" id="PF14707">
    <property type="entry name" value="Sulfatase_C"/>
    <property type="match status" value="1"/>
</dbReference>
<evidence type="ECO:0000256" key="2">
    <source>
        <dbReference type="ARBA" id="ARBA00022801"/>
    </source>
</evidence>
<dbReference type="Gene3D" id="3.30.1120.10">
    <property type="match status" value="1"/>
</dbReference>
<feature type="region of interest" description="Disordered" evidence="3">
    <location>
        <begin position="446"/>
        <end position="467"/>
    </location>
</feature>